<dbReference type="OrthoDB" id="202454at2759"/>
<protein>
    <recommendedName>
        <fullName evidence="3">B box-type domain-containing protein</fullName>
    </recommendedName>
</protein>
<dbReference type="GO" id="GO:0008270">
    <property type="term" value="F:zinc ion binding"/>
    <property type="evidence" value="ECO:0007669"/>
    <property type="project" value="UniProtKB-KW"/>
</dbReference>
<feature type="domain" description="B box-type" evidence="3">
    <location>
        <begin position="66"/>
        <end position="110"/>
    </location>
</feature>
<dbReference type="InterPro" id="IPR000315">
    <property type="entry name" value="Znf_B-box"/>
</dbReference>
<sequence>MEENLSREEKRKRQKKDRKKRLRKEAALTQLEAAKAVVQNGHPSESEETEENRTQNAMESKSTPRFMASICEQCKESKVRYYCQDCNRCYCEKCYDNEHRKLQANNVFHVNGVDLKEKPPPQQDSESILHGVSNALPSHLGKGGTPSHSVMQPEKKQHRGLRCRKCFELLVHDDEFIYAGGRLYTNPAVLQKRGWNALHHSNGIVYCKNKHNVGRVARATYANQGIPFYRLTPEKTTWKENYVDNPAFANSAVIKEKTLGTSRPLMPCENSVL</sequence>
<keyword evidence="1" id="KW-0479">Metal-binding</keyword>
<feature type="compositionally biased region" description="Basic and acidic residues" evidence="2">
    <location>
        <begin position="1"/>
        <end position="11"/>
    </location>
</feature>
<feature type="region of interest" description="Disordered" evidence="2">
    <location>
        <begin position="134"/>
        <end position="156"/>
    </location>
</feature>
<dbReference type="Gene3D" id="3.30.160.60">
    <property type="entry name" value="Classic Zinc Finger"/>
    <property type="match status" value="1"/>
</dbReference>
<feature type="compositionally biased region" description="Basic residues" evidence="2">
    <location>
        <begin position="12"/>
        <end position="23"/>
    </location>
</feature>
<name>A0A196S6X6_BLAHN</name>
<gene>
    <name evidence="4" type="ORF">AV274_6523</name>
</gene>
<dbReference type="EMBL" id="LXWW01000578">
    <property type="protein sequence ID" value="OAO11822.1"/>
    <property type="molecule type" value="Genomic_DNA"/>
</dbReference>
<keyword evidence="1" id="KW-0862">Zinc</keyword>
<dbReference type="CDD" id="cd19757">
    <property type="entry name" value="Bbox1"/>
    <property type="match status" value="1"/>
</dbReference>
<evidence type="ECO:0000313" key="5">
    <source>
        <dbReference type="Proteomes" id="UP000078348"/>
    </source>
</evidence>
<evidence type="ECO:0000259" key="3">
    <source>
        <dbReference type="PROSITE" id="PS50119"/>
    </source>
</evidence>
<proteinExistence type="predicted"/>
<dbReference type="InterPro" id="IPR011011">
    <property type="entry name" value="Znf_FYVE_PHD"/>
</dbReference>
<evidence type="ECO:0000256" key="2">
    <source>
        <dbReference type="SAM" id="MobiDB-lite"/>
    </source>
</evidence>
<accession>A0A196S6X6</accession>
<comment type="caution">
    <text evidence="4">The sequence shown here is derived from an EMBL/GenBank/DDBJ whole genome shotgun (WGS) entry which is preliminary data.</text>
</comment>
<dbReference type="Proteomes" id="UP000078348">
    <property type="component" value="Unassembled WGS sequence"/>
</dbReference>
<dbReference type="Pfam" id="PF00643">
    <property type="entry name" value="zf-B_box"/>
    <property type="match status" value="1"/>
</dbReference>
<evidence type="ECO:0000313" key="4">
    <source>
        <dbReference type="EMBL" id="OAO11822.1"/>
    </source>
</evidence>
<dbReference type="SUPFAM" id="SSF57903">
    <property type="entry name" value="FYVE/PHD zinc finger"/>
    <property type="match status" value="1"/>
</dbReference>
<evidence type="ECO:0000256" key="1">
    <source>
        <dbReference type="PROSITE-ProRule" id="PRU00024"/>
    </source>
</evidence>
<organism evidence="4 5">
    <name type="scientific">Blastocystis sp. subtype 1 (strain ATCC 50177 / NandII)</name>
    <dbReference type="NCBI Taxonomy" id="478820"/>
    <lineage>
        <taxon>Eukaryota</taxon>
        <taxon>Sar</taxon>
        <taxon>Stramenopiles</taxon>
        <taxon>Bigyra</taxon>
        <taxon>Opalozoa</taxon>
        <taxon>Opalinata</taxon>
        <taxon>Blastocystidae</taxon>
        <taxon>Blastocystis</taxon>
    </lineage>
</organism>
<keyword evidence="5" id="KW-1185">Reference proteome</keyword>
<feature type="region of interest" description="Disordered" evidence="2">
    <location>
        <begin position="1"/>
        <end position="62"/>
    </location>
</feature>
<reference evidence="4 5" key="1">
    <citation type="submission" date="2016-05" db="EMBL/GenBank/DDBJ databases">
        <title>Nuclear genome of Blastocystis sp. subtype 1 NandII.</title>
        <authorList>
            <person name="Gentekaki E."/>
            <person name="Curtis B."/>
            <person name="Stairs C."/>
            <person name="Eme L."/>
            <person name="Herman E."/>
            <person name="Klimes V."/>
            <person name="Arias M.C."/>
            <person name="Elias M."/>
            <person name="Hilliou F."/>
            <person name="Klute M."/>
            <person name="Malik S.-B."/>
            <person name="Pightling A."/>
            <person name="Rachubinski R."/>
            <person name="Salas D."/>
            <person name="Schlacht A."/>
            <person name="Suga H."/>
            <person name="Archibald J."/>
            <person name="Ball S.G."/>
            <person name="Clark G."/>
            <person name="Dacks J."/>
            <person name="Van Der Giezen M."/>
            <person name="Tsaousis A."/>
            <person name="Roger A."/>
        </authorList>
    </citation>
    <scope>NUCLEOTIDE SEQUENCE [LARGE SCALE GENOMIC DNA]</scope>
    <source>
        <strain evidence="5">ATCC 50177 / NandII</strain>
    </source>
</reference>
<dbReference type="PROSITE" id="PS50119">
    <property type="entry name" value="ZF_BBOX"/>
    <property type="match status" value="1"/>
</dbReference>
<keyword evidence="1" id="KW-0863">Zinc-finger</keyword>
<dbReference type="AlphaFoldDB" id="A0A196S6X6"/>